<dbReference type="Pfam" id="PF26273">
    <property type="entry name" value="Gly_zipper"/>
    <property type="match status" value="1"/>
</dbReference>
<feature type="domain" description="Glycine zipper-like" evidence="2">
    <location>
        <begin position="20"/>
        <end position="61"/>
    </location>
</feature>
<evidence type="ECO:0000313" key="4">
    <source>
        <dbReference type="Proteomes" id="UP000831775"/>
    </source>
</evidence>
<keyword evidence="1" id="KW-0812">Transmembrane</keyword>
<name>A0ABY4FV58_9MICO</name>
<sequence>MNASQRSRSSSPQSNPNYGLSLGIGIGLPLGLVIGLLTDNVGVWLSAGLAIGIAFGLISDERQKKARAAQRVKVLDGATYTLVMRTDPLPGQRHHFWLGDNGRELELTDAEAAELG</sequence>
<dbReference type="InterPro" id="IPR058598">
    <property type="entry name" value="Gly_zipper-like_dom"/>
</dbReference>
<dbReference type="Proteomes" id="UP000831775">
    <property type="component" value="Chromosome"/>
</dbReference>
<accession>A0ABY4FV58</accession>
<dbReference type="RefSeq" id="WP_244685560.1">
    <property type="nucleotide sequence ID" value="NZ_CP095043.1"/>
</dbReference>
<protein>
    <recommendedName>
        <fullName evidence="2">Glycine zipper-like domain-containing protein</fullName>
    </recommendedName>
</protein>
<reference evidence="3 4" key="1">
    <citation type="submission" date="2022-04" db="EMBL/GenBank/DDBJ databases">
        <title>Leucobacter sp. isolated from rhizosphere of onion.</title>
        <authorList>
            <person name="Won M."/>
            <person name="Lee C.-M."/>
            <person name="Woen H.-Y."/>
            <person name="Kwon S.-W."/>
        </authorList>
    </citation>
    <scope>NUCLEOTIDE SEQUENCE [LARGE SCALE GENOMIC DNA]</scope>
    <source>
        <strain evidence="3 4">H25R-14</strain>
    </source>
</reference>
<feature type="transmembrane region" description="Helical" evidence="1">
    <location>
        <begin position="43"/>
        <end position="59"/>
    </location>
</feature>
<feature type="transmembrane region" description="Helical" evidence="1">
    <location>
        <begin position="20"/>
        <end position="37"/>
    </location>
</feature>
<dbReference type="EMBL" id="CP095043">
    <property type="protein sequence ID" value="UOQ60160.1"/>
    <property type="molecule type" value="Genomic_DNA"/>
</dbReference>
<proteinExistence type="predicted"/>
<evidence type="ECO:0000313" key="3">
    <source>
        <dbReference type="EMBL" id="UOQ60160.1"/>
    </source>
</evidence>
<keyword evidence="1" id="KW-0472">Membrane</keyword>
<evidence type="ECO:0000256" key="1">
    <source>
        <dbReference type="SAM" id="Phobius"/>
    </source>
</evidence>
<organism evidence="3 4">
    <name type="scientific">Leucobacter rhizosphaerae</name>
    <dbReference type="NCBI Taxonomy" id="2932245"/>
    <lineage>
        <taxon>Bacteria</taxon>
        <taxon>Bacillati</taxon>
        <taxon>Actinomycetota</taxon>
        <taxon>Actinomycetes</taxon>
        <taxon>Micrococcales</taxon>
        <taxon>Microbacteriaceae</taxon>
        <taxon>Leucobacter</taxon>
    </lineage>
</organism>
<keyword evidence="1" id="KW-1133">Transmembrane helix</keyword>
<gene>
    <name evidence="3" type="ORF">MUN76_14140</name>
</gene>
<evidence type="ECO:0000259" key="2">
    <source>
        <dbReference type="Pfam" id="PF26273"/>
    </source>
</evidence>
<keyword evidence="4" id="KW-1185">Reference proteome</keyword>